<dbReference type="InterPro" id="IPR019870">
    <property type="entry name" value="Se_metab_YedF"/>
</dbReference>
<feature type="domain" description="UPF0033" evidence="1">
    <location>
        <begin position="6"/>
        <end position="30"/>
    </location>
</feature>
<reference evidence="2 3" key="1">
    <citation type="journal article" date="2017" name="Genome Announc.">
        <title>Complete Genome Sequences of Two Acetylene-Fermenting Pelobacter acetylenicus Strains.</title>
        <authorList>
            <person name="Sutton J.M."/>
            <person name="Baesman S.M."/>
            <person name="Fierst J.L."/>
            <person name="Poret-Peterson A.T."/>
            <person name="Oremland R.S."/>
            <person name="Dunlap D.S."/>
            <person name="Akob D.M."/>
        </authorList>
    </citation>
    <scope>NUCLEOTIDE SEQUENCE [LARGE SCALE GENOMIC DNA]</scope>
    <source>
        <strain evidence="2 3">DSM 3247</strain>
    </source>
</reference>
<proteinExistence type="predicted"/>
<dbReference type="STRING" id="29542.A6070_09545"/>
<dbReference type="PROSITE" id="PS01148">
    <property type="entry name" value="UPF0033"/>
    <property type="match status" value="1"/>
</dbReference>
<dbReference type="Pfam" id="PF02635">
    <property type="entry name" value="DsrE"/>
    <property type="match status" value="1"/>
</dbReference>
<dbReference type="InterPro" id="IPR027396">
    <property type="entry name" value="DsrEFH-like"/>
</dbReference>
<dbReference type="Proteomes" id="UP000182264">
    <property type="component" value="Chromosome"/>
</dbReference>
<accession>A0A1L3GJJ9</accession>
<sequence length="199" mass="21791">MAKCVIDCRGLPCPQPVVKTKKAMEASPDGEIEVLLNDDIAFENVSRLAAGRQWAVVDVTRKGSDIHLLLRAENAAIGEPRPSSAAEQDATLVYCVSDRIGSGDDKLGELLMQSFIKSLLDMPPLPKRMIFLNSAVRLATEGSAVLETLQHLEKQGVEIFSCGTCLDFFGLKEQLRVGKATNMFDVITSLRTFERVVQP</sequence>
<dbReference type="AlphaFoldDB" id="A0A1L3GJJ9"/>
<dbReference type="SUPFAM" id="SSF64307">
    <property type="entry name" value="SirA-like"/>
    <property type="match status" value="1"/>
</dbReference>
<evidence type="ECO:0000313" key="2">
    <source>
        <dbReference type="EMBL" id="APG26117.1"/>
    </source>
</evidence>
<protein>
    <recommendedName>
        <fullName evidence="1">UPF0033 domain-containing protein</fullName>
    </recommendedName>
</protein>
<gene>
    <name evidence="2" type="ORF">A7E75_00935</name>
</gene>
<organism evidence="2 3">
    <name type="scientific">Syntrophotalea acetylenica</name>
    <name type="common">Pelobacter acetylenicus</name>
    <dbReference type="NCBI Taxonomy" id="29542"/>
    <lineage>
        <taxon>Bacteria</taxon>
        <taxon>Pseudomonadati</taxon>
        <taxon>Thermodesulfobacteriota</taxon>
        <taxon>Desulfuromonadia</taxon>
        <taxon>Desulfuromonadales</taxon>
        <taxon>Syntrophotaleaceae</taxon>
        <taxon>Syntrophotalea</taxon>
    </lineage>
</organism>
<dbReference type="NCBIfam" id="TIGR03527">
    <property type="entry name" value="selenium_YedF"/>
    <property type="match status" value="1"/>
</dbReference>
<dbReference type="Gene3D" id="3.30.110.40">
    <property type="entry name" value="TusA-like domain"/>
    <property type="match status" value="1"/>
</dbReference>
<dbReference type="CDD" id="cd03421">
    <property type="entry name" value="SirA_like_N"/>
    <property type="match status" value="1"/>
</dbReference>
<dbReference type="SUPFAM" id="SSF75169">
    <property type="entry name" value="DsrEFH-like"/>
    <property type="match status" value="1"/>
</dbReference>
<evidence type="ECO:0000313" key="3">
    <source>
        <dbReference type="Proteomes" id="UP000182264"/>
    </source>
</evidence>
<keyword evidence="3" id="KW-1185">Reference proteome</keyword>
<dbReference type="EMBL" id="CP015518">
    <property type="protein sequence ID" value="APG26117.1"/>
    <property type="molecule type" value="Genomic_DNA"/>
</dbReference>
<name>A0A1L3GJJ9_SYNAC</name>
<dbReference type="RefSeq" id="WP_072287956.1">
    <property type="nucleotide sequence ID" value="NZ_CP015455.1"/>
</dbReference>
<dbReference type="InterPro" id="IPR001455">
    <property type="entry name" value="TusA-like"/>
</dbReference>
<dbReference type="KEGG" id="pace:A6070_09545"/>
<evidence type="ECO:0000259" key="1">
    <source>
        <dbReference type="PROSITE" id="PS01148"/>
    </source>
</evidence>
<dbReference type="OrthoDB" id="9801500at2"/>
<dbReference type="Pfam" id="PF01206">
    <property type="entry name" value="TusA"/>
    <property type="match status" value="1"/>
</dbReference>
<dbReference type="InterPro" id="IPR003787">
    <property type="entry name" value="Sulphur_relay_DsrE/F-like"/>
</dbReference>
<dbReference type="InterPro" id="IPR036868">
    <property type="entry name" value="TusA-like_sf"/>
</dbReference>